<name>A0A225VRR3_9STRA</name>
<proteinExistence type="inferred from homology"/>
<comment type="subcellular location">
    <subcellularLocation>
        <location evidence="1 5">Secreted</location>
    </subcellularLocation>
</comment>
<evidence type="ECO:0000313" key="7">
    <source>
        <dbReference type="Proteomes" id="UP000198211"/>
    </source>
</evidence>
<dbReference type="AlphaFoldDB" id="A0A225VRR3"/>
<dbReference type="InterPro" id="IPR031825">
    <property type="entry name" value="RXLR"/>
</dbReference>
<keyword evidence="3 5" id="KW-0964">Secreted</keyword>
<reference evidence="7" key="1">
    <citation type="submission" date="2017-03" db="EMBL/GenBank/DDBJ databases">
        <title>Phytopthora megakarya and P. palmivora, two closely related causual agents of cacao black pod achieved similar genome size and gene model numbers by different mechanisms.</title>
        <authorList>
            <person name="Ali S."/>
            <person name="Shao J."/>
            <person name="Larry D.J."/>
            <person name="Kronmiller B."/>
            <person name="Shen D."/>
            <person name="Strem M.D."/>
            <person name="Melnick R.L."/>
            <person name="Guiltinan M.J."/>
            <person name="Tyler B.M."/>
            <person name="Meinhardt L.W."/>
            <person name="Bailey B.A."/>
        </authorList>
    </citation>
    <scope>NUCLEOTIDE SEQUENCE [LARGE SCALE GENOMIC DNA]</scope>
    <source>
        <strain evidence="7">zdho120</strain>
    </source>
</reference>
<comment type="caution">
    <text evidence="6">The sequence shown here is derived from an EMBL/GenBank/DDBJ whole genome shotgun (WGS) entry which is preliminary data.</text>
</comment>
<protein>
    <recommendedName>
        <fullName evidence="5">RxLR effector protein</fullName>
    </recommendedName>
</protein>
<evidence type="ECO:0000256" key="5">
    <source>
        <dbReference type="RuleBase" id="RU367124"/>
    </source>
</evidence>
<dbReference type="Proteomes" id="UP000198211">
    <property type="component" value="Unassembled WGS sequence"/>
</dbReference>
<comment type="function">
    <text evidence="5">Effector that suppresses plant defense responses during pathogen infection.</text>
</comment>
<evidence type="ECO:0000256" key="2">
    <source>
        <dbReference type="ARBA" id="ARBA00010400"/>
    </source>
</evidence>
<dbReference type="OrthoDB" id="128293at2759"/>
<keyword evidence="7" id="KW-1185">Reference proteome</keyword>
<evidence type="ECO:0000256" key="4">
    <source>
        <dbReference type="ARBA" id="ARBA00022729"/>
    </source>
</evidence>
<dbReference type="Pfam" id="PF16810">
    <property type="entry name" value="RXLR"/>
    <property type="match status" value="1"/>
</dbReference>
<evidence type="ECO:0000313" key="6">
    <source>
        <dbReference type="EMBL" id="OWZ07210.1"/>
    </source>
</evidence>
<gene>
    <name evidence="6" type="ORF">PHMEG_00020427</name>
</gene>
<dbReference type="EMBL" id="NBNE01003627">
    <property type="protein sequence ID" value="OWZ07210.1"/>
    <property type="molecule type" value="Genomic_DNA"/>
</dbReference>
<sequence length="228" mass="26439">MRFKYFVLLVAPLILSSGSADTTTILSVRDQVVDTFSHRSLRIHTKPTEDRAWWSRAPKLLLSIDDMKQLAKEGNSVDDIFKKLDLDKIATKDDKLDDVIDKLKRTMGNNPNIKQFIRYLDEVKAEPPVQTIVSSLDKKYGDEAVAKMLFNARESYRGENKVLAEKMLEAQYVKWYTEKKSTNAVIDLLGIEHKTWYENPFVKIWWEFVQLRAKYISKGILPVQPVEI</sequence>
<feature type="signal peptide" evidence="5">
    <location>
        <begin position="1"/>
        <end position="20"/>
    </location>
</feature>
<comment type="similarity">
    <text evidence="2 5">Belongs to the RxLR effector family.</text>
</comment>
<evidence type="ECO:0000256" key="1">
    <source>
        <dbReference type="ARBA" id="ARBA00004613"/>
    </source>
</evidence>
<accession>A0A225VRR3</accession>
<keyword evidence="4 5" id="KW-0732">Signal</keyword>
<evidence type="ECO:0000256" key="3">
    <source>
        <dbReference type="ARBA" id="ARBA00022525"/>
    </source>
</evidence>
<comment type="domain">
    <text evidence="5">The RxLR-dEER motif acts to carry the protein into the host cell cytoplasm through binding to cell surface phosphatidylinositol-3-phosphate.</text>
</comment>
<organism evidence="6 7">
    <name type="scientific">Phytophthora megakarya</name>
    <dbReference type="NCBI Taxonomy" id="4795"/>
    <lineage>
        <taxon>Eukaryota</taxon>
        <taxon>Sar</taxon>
        <taxon>Stramenopiles</taxon>
        <taxon>Oomycota</taxon>
        <taxon>Peronosporomycetes</taxon>
        <taxon>Peronosporales</taxon>
        <taxon>Peronosporaceae</taxon>
        <taxon>Phytophthora</taxon>
    </lineage>
</organism>
<feature type="chain" id="PRO_5044949158" description="RxLR effector protein" evidence="5">
    <location>
        <begin position="21"/>
        <end position="228"/>
    </location>
</feature>